<dbReference type="InterPro" id="IPR016181">
    <property type="entry name" value="Acyl_CoA_acyltransferase"/>
</dbReference>
<dbReference type="EMBL" id="JABAHY010000014">
    <property type="protein sequence ID" value="NLS10771.1"/>
    <property type="molecule type" value="Genomic_DNA"/>
</dbReference>
<dbReference type="PANTHER" id="PTHR43138">
    <property type="entry name" value="ACETYLTRANSFERASE, GNAT FAMILY"/>
    <property type="match status" value="1"/>
</dbReference>
<protein>
    <submittedName>
        <fullName evidence="2">GNAT family N-acetyltransferase</fullName>
    </submittedName>
</protein>
<evidence type="ECO:0000313" key="2">
    <source>
        <dbReference type="EMBL" id="NLS10771.1"/>
    </source>
</evidence>
<organism evidence="2 3">
    <name type="scientific">Nesterenkonia sedimenti</name>
    <dbReference type="NCBI Taxonomy" id="1463632"/>
    <lineage>
        <taxon>Bacteria</taxon>
        <taxon>Bacillati</taxon>
        <taxon>Actinomycetota</taxon>
        <taxon>Actinomycetes</taxon>
        <taxon>Micrococcales</taxon>
        <taxon>Micrococcaceae</taxon>
        <taxon>Nesterenkonia</taxon>
    </lineage>
</organism>
<name>A0A7X8TLH6_9MICC</name>
<reference evidence="2 3" key="1">
    <citation type="submission" date="2020-04" db="EMBL/GenBank/DDBJ databases">
        <title>Nesterenkonia sp. nov., isolated from marine sediment.</title>
        <authorList>
            <person name="Zhang G."/>
        </authorList>
    </citation>
    <scope>NUCLEOTIDE SEQUENCE [LARGE SCALE GENOMIC DNA]</scope>
    <source>
        <strain evidence="2 3">MY13</strain>
    </source>
</reference>
<dbReference type="RefSeq" id="WP_168888257.1">
    <property type="nucleotide sequence ID" value="NZ_JABAHY010000014.1"/>
</dbReference>
<gene>
    <name evidence="2" type="ORF">HGQ17_12365</name>
</gene>
<keyword evidence="2" id="KW-0808">Transferase</keyword>
<dbReference type="AlphaFoldDB" id="A0A7X8TLH6"/>
<keyword evidence="3" id="KW-1185">Reference proteome</keyword>
<feature type="domain" description="N-acetyltransferase" evidence="1">
    <location>
        <begin position="3"/>
        <end position="165"/>
    </location>
</feature>
<accession>A0A7X8TLH6</accession>
<dbReference type="GO" id="GO:0016747">
    <property type="term" value="F:acyltransferase activity, transferring groups other than amino-acyl groups"/>
    <property type="evidence" value="ECO:0007669"/>
    <property type="project" value="InterPro"/>
</dbReference>
<dbReference type="Gene3D" id="3.40.630.30">
    <property type="match status" value="1"/>
</dbReference>
<dbReference type="SUPFAM" id="SSF55729">
    <property type="entry name" value="Acyl-CoA N-acyltransferases (Nat)"/>
    <property type="match status" value="1"/>
</dbReference>
<dbReference type="InterPro" id="IPR052742">
    <property type="entry name" value="Mito_N-acetyltransferase"/>
</dbReference>
<evidence type="ECO:0000313" key="3">
    <source>
        <dbReference type="Proteomes" id="UP000523139"/>
    </source>
</evidence>
<dbReference type="Proteomes" id="UP000523139">
    <property type="component" value="Unassembled WGS sequence"/>
</dbReference>
<proteinExistence type="predicted"/>
<comment type="caution">
    <text evidence="2">The sequence shown here is derived from an EMBL/GenBank/DDBJ whole genome shotgun (WGS) entry which is preliminary data.</text>
</comment>
<evidence type="ECO:0000259" key="1">
    <source>
        <dbReference type="PROSITE" id="PS51186"/>
    </source>
</evidence>
<dbReference type="PANTHER" id="PTHR43138:SF1">
    <property type="entry name" value="N-ACETYLTRANSFERASE ACA1"/>
    <property type="match status" value="1"/>
</dbReference>
<sequence>MALTVRAATAADWTAIWQIIQEVAAAGETFAMEVSPSEDQMRREWLTPSAGRVVVATDESGEVLGTANMYPNRPNQGAHIASGSFMVADDARGRGAGRAMVRDMVDWATSSGYRGIQFNAVVATNASAVELYRSEGFRAIGTAPQAFLHLTSGAVDLLLMWRDLP</sequence>
<dbReference type="CDD" id="cd04301">
    <property type="entry name" value="NAT_SF"/>
    <property type="match status" value="1"/>
</dbReference>
<dbReference type="PROSITE" id="PS51186">
    <property type="entry name" value="GNAT"/>
    <property type="match status" value="1"/>
</dbReference>
<dbReference type="Pfam" id="PF00583">
    <property type="entry name" value="Acetyltransf_1"/>
    <property type="match status" value="1"/>
</dbReference>
<dbReference type="InterPro" id="IPR000182">
    <property type="entry name" value="GNAT_dom"/>
</dbReference>